<dbReference type="Pfam" id="PF00230">
    <property type="entry name" value="MIP"/>
    <property type="match status" value="1"/>
</dbReference>
<reference evidence="9 10" key="1">
    <citation type="submission" date="2016-01" db="EMBL/GenBank/DDBJ databases">
        <authorList>
            <person name="Mitreva M."/>
            <person name="Pepin K.H."/>
            <person name="Mihindukulasuriya K.A."/>
            <person name="Fulton R."/>
            <person name="Fronick C."/>
            <person name="O'Laughlin M."/>
            <person name="Miner T."/>
            <person name="Herter B."/>
            <person name="Rosa B.A."/>
            <person name="Cordes M."/>
            <person name="Tomlinson C."/>
            <person name="Wollam A."/>
            <person name="Palsikar V.B."/>
            <person name="Mardis E.R."/>
            <person name="Wilson R.K."/>
        </authorList>
    </citation>
    <scope>NUCLEOTIDE SEQUENCE [LARGE SCALE GENOMIC DNA]</scope>
    <source>
        <strain evidence="9 10">KA00071</strain>
    </source>
</reference>
<accession>A0ABR5TKF0</accession>
<feature type="transmembrane region" description="Helical" evidence="8">
    <location>
        <begin position="180"/>
        <end position="200"/>
    </location>
</feature>
<evidence type="ECO:0000256" key="4">
    <source>
        <dbReference type="ARBA" id="ARBA00022692"/>
    </source>
</evidence>
<feature type="transmembrane region" description="Helical" evidence="8">
    <location>
        <begin position="86"/>
        <end position="105"/>
    </location>
</feature>
<dbReference type="InterPro" id="IPR050363">
    <property type="entry name" value="MIP/Aquaporin"/>
</dbReference>
<dbReference type="PANTHER" id="PTHR43829">
    <property type="entry name" value="AQUAPORIN OR AQUAGLYCEROPORIN RELATED"/>
    <property type="match status" value="1"/>
</dbReference>
<dbReference type="RefSeq" id="WP_066131123.1">
    <property type="nucleotide sequence ID" value="NZ_KQ959911.1"/>
</dbReference>
<dbReference type="PRINTS" id="PR00783">
    <property type="entry name" value="MINTRINSICP"/>
</dbReference>
<keyword evidence="6 8" id="KW-0472">Membrane</keyword>
<feature type="transmembrane region" description="Helical" evidence="8">
    <location>
        <begin position="7"/>
        <end position="31"/>
    </location>
</feature>
<evidence type="ECO:0000256" key="7">
    <source>
        <dbReference type="RuleBase" id="RU000477"/>
    </source>
</evidence>
<sequence>MNQKSNFLGEFIGTFLMVLFGTAVVCSSIVFDGVITSVFQIGIIWALIISISIYLTRNLSNAHFNPAVTVAMIVTKRMKLKELPSYLLGQFAGAFCGSLVLYLIYHPAINSFEAKEGIIRGSKESMKTAKMFGEFYINMGSPMQSMLLACLAEGIGTFLLIFFIFSLTEGANVGRPDNNLAPLFIGLCVGLILCIIAPITQAGLNPARDFAPRLAAHILGWGYGAYPDALGGFFFVYILSPLIGAVLAGMFFTKIVEPLMKKN</sequence>
<evidence type="ECO:0000313" key="10">
    <source>
        <dbReference type="Proteomes" id="UP000070467"/>
    </source>
</evidence>
<organism evidence="9 10">
    <name type="scientific">Gemelliphila asaccharolytica</name>
    <dbReference type="NCBI Taxonomy" id="502393"/>
    <lineage>
        <taxon>Bacteria</taxon>
        <taxon>Bacillati</taxon>
        <taxon>Bacillota</taxon>
        <taxon>Bacilli</taxon>
        <taxon>Bacillales</taxon>
        <taxon>Gemellaceae</taxon>
        <taxon>Gemelliphila</taxon>
    </lineage>
</organism>
<dbReference type="InterPro" id="IPR022357">
    <property type="entry name" value="MIP_CS"/>
</dbReference>
<feature type="transmembrane region" description="Helical" evidence="8">
    <location>
        <begin position="37"/>
        <end position="55"/>
    </location>
</feature>
<evidence type="ECO:0000256" key="2">
    <source>
        <dbReference type="ARBA" id="ARBA00006175"/>
    </source>
</evidence>
<evidence type="ECO:0000256" key="3">
    <source>
        <dbReference type="ARBA" id="ARBA00022448"/>
    </source>
</evidence>
<dbReference type="Proteomes" id="UP000070467">
    <property type="component" value="Unassembled WGS sequence"/>
</dbReference>
<evidence type="ECO:0000256" key="8">
    <source>
        <dbReference type="SAM" id="Phobius"/>
    </source>
</evidence>
<keyword evidence="4 7" id="KW-0812">Transmembrane</keyword>
<keyword evidence="5 8" id="KW-1133">Transmembrane helix</keyword>
<protein>
    <submittedName>
        <fullName evidence="9">Channel protein, MIP family</fullName>
    </submittedName>
</protein>
<feature type="transmembrane region" description="Helical" evidence="8">
    <location>
        <begin position="146"/>
        <end position="168"/>
    </location>
</feature>
<evidence type="ECO:0000313" key="9">
    <source>
        <dbReference type="EMBL" id="KXB55156.1"/>
    </source>
</evidence>
<dbReference type="Gene3D" id="1.20.1080.10">
    <property type="entry name" value="Glycerol uptake facilitator protein"/>
    <property type="match status" value="1"/>
</dbReference>
<dbReference type="InterPro" id="IPR023271">
    <property type="entry name" value="Aquaporin-like"/>
</dbReference>
<dbReference type="SUPFAM" id="SSF81338">
    <property type="entry name" value="Aquaporin-like"/>
    <property type="match status" value="1"/>
</dbReference>
<gene>
    <name evidence="9" type="ORF">HMPREF1871_01220</name>
</gene>
<keyword evidence="3 7" id="KW-0813">Transport</keyword>
<feature type="transmembrane region" description="Helical" evidence="8">
    <location>
        <begin position="229"/>
        <end position="252"/>
    </location>
</feature>
<comment type="subcellular location">
    <subcellularLocation>
        <location evidence="1">Membrane</location>
        <topology evidence="1">Multi-pass membrane protein</topology>
    </subcellularLocation>
</comment>
<dbReference type="InterPro" id="IPR000425">
    <property type="entry name" value="MIP"/>
</dbReference>
<evidence type="ECO:0000256" key="6">
    <source>
        <dbReference type="ARBA" id="ARBA00023136"/>
    </source>
</evidence>
<dbReference type="PANTHER" id="PTHR43829:SF9">
    <property type="entry name" value="AQUAPORIN-9"/>
    <property type="match status" value="1"/>
</dbReference>
<evidence type="ECO:0000256" key="1">
    <source>
        <dbReference type="ARBA" id="ARBA00004141"/>
    </source>
</evidence>
<comment type="caution">
    <text evidence="9">The sequence shown here is derived from an EMBL/GenBank/DDBJ whole genome shotgun (WGS) entry which is preliminary data.</text>
</comment>
<name>A0ABR5TKF0_9BACL</name>
<comment type="similarity">
    <text evidence="2 7">Belongs to the MIP/aquaporin (TC 1.A.8) family.</text>
</comment>
<dbReference type="PROSITE" id="PS00221">
    <property type="entry name" value="MIP"/>
    <property type="match status" value="1"/>
</dbReference>
<keyword evidence="10" id="KW-1185">Reference proteome</keyword>
<proteinExistence type="inferred from homology"/>
<evidence type="ECO:0000256" key="5">
    <source>
        <dbReference type="ARBA" id="ARBA00022989"/>
    </source>
</evidence>
<dbReference type="EMBL" id="LSDB01000075">
    <property type="protein sequence ID" value="KXB55156.1"/>
    <property type="molecule type" value="Genomic_DNA"/>
</dbReference>